<dbReference type="PANTHER" id="PTHR12879">
    <property type="entry name" value="SPHINGOLIPID DELTA 4 DESATURASE/C-4 HYDROXYLASE PROTEIN DES2"/>
    <property type="match status" value="1"/>
</dbReference>
<protein>
    <recommendedName>
        <fullName evidence="2">Fatty acid desaturase domain-containing protein</fullName>
    </recommendedName>
</protein>
<dbReference type="GeneID" id="30192549"/>
<evidence type="ECO:0000259" key="2">
    <source>
        <dbReference type="Pfam" id="PF00487"/>
    </source>
</evidence>
<dbReference type="GO" id="GO:0016020">
    <property type="term" value="C:membrane"/>
    <property type="evidence" value="ECO:0007669"/>
    <property type="project" value="GOC"/>
</dbReference>
<feature type="domain" description="Fatty acid desaturase" evidence="2">
    <location>
        <begin position="3"/>
        <end position="33"/>
    </location>
</feature>
<dbReference type="GO" id="GO:0046513">
    <property type="term" value="P:ceramide biosynthetic process"/>
    <property type="evidence" value="ECO:0007669"/>
    <property type="project" value="TreeGrafter"/>
</dbReference>
<dbReference type="AlphaFoldDB" id="A0A1E3JF83"/>
<dbReference type="OrthoDB" id="2960850at2759"/>
<sequence length="112" mass="13025">MQVGYHNEHHDFPSVAWTRLPELRAIAHEFYDPLPAHKSWPYVTWKFITDPSVGMWCRAKRESKGERLDEKIWAPGGAEGLRRGSSRAQGEAEDEEEERGYASDREEKKKRA</sequence>
<feature type="region of interest" description="Disordered" evidence="1">
    <location>
        <begin position="67"/>
        <end position="112"/>
    </location>
</feature>
<reference evidence="3 4" key="1">
    <citation type="submission" date="2016-06" db="EMBL/GenBank/DDBJ databases">
        <title>Evolution of pathogenesis and genome organization in the Tremellales.</title>
        <authorList>
            <person name="Cuomo C."/>
            <person name="Litvintseva A."/>
            <person name="Heitman J."/>
            <person name="Chen Y."/>
            <person name="Sun S."/>
            <person name="Springer D."/>
            <person name="Dromer F."/>
            <person name="Young S."/>
            <person name="Zeng Q."/>
            <person name="Chapman S."/>
            <person name="Gujja S."/>
            <person name="Saif S."/>
            <person name="Birren B."/>
        </authorList>
    </citation>
    <scope>NUCLEOTIDE SEQUENCE [LARGE SCALE GENOMIC DNA]</scope>
    <source>
        <strain evidence="3 4">CBS 7118</strain>
    </source>
</reference>
<feature type="compositionally biased region" description="Basic and acidic residues" evidence="1">
    <location>
        <begin position="99"/>
        <end position="112"/>
    </location>
</feature>
<dbReference type="EMBL" id="AWGH01000008">
    <property type="protein sequence ID" value="ODN99492.1"/>
    <property type="molecule type" value="Genomic_DNA"/>
</dbReference>
<evidence type="ECO:0000256" key="1">
    <source>
        <dbReference type="SAM" id="MobiDB-lite"/>
    </source>
</evidence>
<dbReference type="PANTHER" id="PTHR12879:SF8">
    <property type="entry name" value="SPHINGOLIPID DELTA(4)-DESATURASE DES1"/>
    <property type="match status" value="1"/>
</dbReference>
<organism evidence="3 4">
    <name type="scientific">Cryptococcus wingfieldii CBS 7118</name>
    <dbReference type="NCBI Taxonomy" id="1295528"/>
    <lineage>
        <taxon>Eukaryota</taxon>
        <taxon>Fungi</taxon>
        <taxon>Dikarya</taxon>
        <taxon>Basidiomycota</taxon>
        <taxon>Agaricomycotina</taxon>
        <taxon>Tremellomycetes</taxon>
        <taxon>Tremellales</taxon>
        <taxon>Cryptococcaceae</taxon>
        <taxon>Cryptococcus</taxon>
    </lineage>
</organism>
<evidence type="ECO:0000313" key="4">
    <source>
        <dbReference type="Proteomes" id="UP000094819"/>
    </source>
</evidence>
<name>A0A1E3JF83_9TREE</name>
<proteinExistence type="predicted"/>
<keyword evidence="4" id="KW-1185">Reference proteome</keyword>
<gene>
    <name evidence="3" type="ORF">L198_03336</name>
</gene>
<dbReference type="InterPro" id="IPR005804">
    <property type="entry name" value="FA_desaturase_dom"/>
</dbReference>
<dbReference type="RefSeq" id="XP_019032569.1">
    <property type="nucleotide sequence ID" value="XM_019175466.1"/>
</dbReference>
<dbReference type="GO" id="GO:0042284">
    <property type="term" value="F:sphingolipid delta-4 desaturase activity"/>
    <property type="evidence" value="ECO:0007669"/>
    <property type="project" value="TreeGrafter"/>
</dbReference>
<dbReference type="Pfam" id="PF00487">
    <property type="entry name" value="FA_desaturase"/>
    <property type="match status" value="1"/>
</dbReference>
<evidence type="ECO:0000313" key="3">
    <source>
        <dbReference type="EMBL" id="ODN99492.1"/>
    </source>
</evidence>
<comment type="caution">
    <text evidence="3">The sequence shown here is derived from an EMBL/GenBank/DDBJ whole genome shotgun (WGS) entry which is preliminary data.</text>
</comment>
<accession>A0A1E3JF83</accession>
<dbReference type="Proteomes" id="UP000094819">
    <property type="component" value="Unassembled WGS sequence"/>
</dbReference>